<evidence type="ECO:0000256" key="6">
    <source>
        <dbReference type="PROSITE-ProRule" id="PRU00221"/>
    </source>
</evidence>
<organism evidence="7 8">
    <name type="scientific">Mesorhabditis belari</name>
    <dbReference type="NCBI Taxonomy" id="2138241"/>
    <lineage>
        <taxon>Eukaryota</taxon>
        <taxon>Metazoa</taxon>
        <taxon>Ecdysozoa</taxon>
        <taxon>Nematoda</taxon>
        <taxon>Chromadorea</taxon>
        <taxon>Rhabditida</taxon>
        <taxon>Rhabditina</taxon>
        <taxon>Rhabditomorpha</taxon>
        <taxon>Rhabditoidea</taxon>
        <taxon>Rhabditidae</taxon>
        <taxon>Mesorhabditinae</taxon>
        <taxon>Mesorhabditis</taxon>
    </lineage>
</organism>
<reference evidence="8" key="1">
    <citation type="submission" date="2024-02" db="UniProtKB">
        <authorList>
            <consortium name="WormBaseParasite"/>
        </authorList>
    </citation>
    <scope>IDENTIFICATION</scope>
</reference>
<evidence type="ECO:0000256" key="5">
    <source>
        <dbReference type="ARBA" id="ARBA00023163"/>
    </source>
</evidence>
<evidence type="ECO:0000256" key="3">
    <source>
        <dbReference type="ARBA" id="ARBA00022737"/>
    </source>
</evidence>
<keyword evidence="3" id="KW-0677">Repeat</keyword>
<evidence type="ECO:0000313" key="8">
    <source>
        <dbReference type="WBParaSite" id="MBELARI_LOCUS18316"/>
    </source>
</evidence>
<feature type="repeat" description="WD" evidence="6">
    <location>
        <begin position="171"/>
        <end position="205"/>
    </location>
</feature>
<evidence type="ECO:0000256" key="1">
    <source>
        <dbReference type="ARBA" id="ARBA00008075"/>
    </source>
</evidence>
<dbReference type="PROSITE" id="PS50082">
    <property type="entry name" value="WD_REPEATS_2"/>
    <property type="match status" value="2"/>
</dbReference>
<dbReference type="SUPFAM" id="SSF50978">
    <property type="entry name" value="WD40 repeat-like"/>
    <property type="match status" value="1"/>
</dbReference>
<dbReference type="InterPro" id="IPR015943">
    <property type="entry name" value="WD40/YVTN_repeat-like_dom_sf"/>
</dbReference>
<dbReference type="PROSITE" id="PS00678">
    <property type="entry name" value="WD_REPEATS_1"/>
    <property type="match status" value="1"/>
</dbReference>
<dbReference type="InterPro" id="IPR001680">
    <property type="entry name" value="WD40_rpt"/>
</dbReference>
<dbReference type="PROSITE" id="PS50294">
    <property type="entry name" value="WD_REPEATS_REGION"/>
    <property type="match status" value="1"/>
</dbReference>
<keyword evidence="5" id="KW-0804">Transcription</keyword>
<evidence type="ECO:0000256" key="4">
    <source>
        <dbReference type="ARBA" id="ARBA00023015"/>
    </source>
</evidence>
<sequence length="429" mass="48257">MEINEPKDLGVHPFDCTSTLRESHRQNIYGAAFNQYRLPEETPIFATVGSNWVSVYEVPLVEEQNGNKNLIKLIASYKDGNDDEAYYAVCWAIDPQTIKSLLCFGGKFGFIRVVDATSGQMIRMLSGHGQAVNELRAHPSKDGIVASCSVDLTVIIWNVNQSNYLVRLGGFRGHRNQLLSLDWSECGNYIVTGSMDHSIKLWSLKGKPGQKIDQSLGIVEEPNTESKYSVQTGDEFALAFVRHVSAKKESSKTQPAMVQHPCCTTNELHTNYVDCVRLCGPFVFSKAVSQNCIYVWKFGKFEEKIAGLDHLVKPDSLVSMLSSLRLDNNVNWFAKFELDPFKKWLLCGNNSSAIYAYNIRDKIMEGKAQQVLKVFDGADAQVRQVCFEPYGRLAMAVGDRGLLSRIDRWTEDRSTTIPIKRKRLASQDE</sequence>
<dbReference type="SMART" id="SM00320">
    <property type="entry name" value="WD40"/>
    <property type="match status" value="5"/>
</dbReference>
<name>A0AAF3EVT9_9BILA</name>
<evidence type="ECO:0000256" key="2">
    <source>
        <dbReference type="ARBA" id="ARBA00022574"/>
    </source>
</evidence>
<dbReference type="AlphaFoldDB" id="A0AAF3EVT9"/>
<dbReference type="WBParaSite" id="MBELARI_LOCUS18316">
    <property type="protein sequence ID" value="MBELARI_LOCUS18316"/>
    <property type="gene ID" value="MBELARI_LOCUS18316"/>
</dbReference>
<dbReference type="Gene3D" id="2.130.10.10">
    <property type="entry name" value="YVTN repeat-like/Quinoprotein amine dehydrogenase"/>
    <property type="match status" value="1"/>
</dbReference>
<keyword evidence="7" id="KW-1185">Reference proteome</keyword>
<dbReference type="PANTHER" id="PTHR10253">
    <property type="entry name" value="POLYCOMB PROTEIN"/>
    <property type="match status" value="1"/>
</dbReference>
<accession>A0AAF3EVT9</accession>
<protein>
    <submittedName>
        <fullName evidence="8">Uncharacterized protein</fullName>
    </submittedName>
</protein>
<proteinExistence type="inferred from homology"/>
<dbReference type="InterPro" id="IPR036322">
    <property type="entry name" value="WD40_repeat_dom_sf"/>
</dbReference>
<keyword evidence="2 6" id="KW-0853">WD repeat</keyword>
<dbReference type="Proteomes" id="UP000887575">
    <property type="component" value="Unassembled WGS sequence"/>
</dbReference>
<feature type="repeat" description="WD" evidence="6">
    <location>
        <begin position="125"/>
        <end position="167"/>
    </location>
</feature>
<comment type="similarity">
    <text evidence="1">Belongs to the WD repeat ESC family.</text>
</comment>
<dbReference type="Pfam" id="PF00400">
    <property type="entry name" value="WD40"/>
    <property type="match status" value="2"/>
</dbReference>
<dbReference type="InterPro" id="IPR051243">
    <property type="entry name" value="PcG_WD-repeat"/>
</dbReference>
<dbReference type="InterPro" id="IPR019775">
    <property type="entry name" value="WD40_repeat_CS"/>
</dbReference>
<keyword evidence="4" id="KW-0805">Transcription regulation</keyword>
<evidence type="ECO:0000313" key="7">
    <source>
        <dbReference type="Proteomes" id="UP000887575"/>
    </source>
</evidence>